<dbReference type="Pfam" id="PF19277">
    <property type="entry name" value="GPAT_C"/>
    <property type="match status" value="1"/>
</dbReference>
<evidence type="ECO:0000256" key="4">
    <source>
        <dbReference type="ARBA" id="ARBA00007937"/>
    </source>
</evidence>
<keyword evidence="11 14" id="KW-1208">Phospholipid metabolism</keyword>
<dbReference type="SUPFAM" id="SSF69593">
    <property type="entry name" value="Glycerol-3-phosphate (1)-acyltransferase"/>
    <property type="match status" value="1"/>
</dbReference>
<proteinExistence type="inferred from homology"/>
<dbReference type="GO" id="GO:0006631">
    <property type="term" value="P:fatty acid metabolic process"/>
    <property type="evidence" value="ECO:0007669"/>
    <property type="project" value="TreeGrafter"/>
</dbReference>
<name>A0A451D3P7_9GAMM</name>
<gene>
    <name evidence="14 16" type="primary">plsB</name>
    <name evidence="16" type="ORF">ERCISPPS3390_175</name>
</gene>
<dbReference type="NCBIfam" id="NF003441">
    <property type="entry name" value="PRK04974.1"/>
    <property type="match status" value="1"/>
</dbReference>
<evidence type="ECO:0000256" key="3">
    <source>
        <dbReference type="ARBA" id="ARBA00005189"/>
    </source>
</evidence>
<evidence type="ECO:0000256" key="5">
    <source>
        <dbReference type="ARBA" id="ARBA00013113"/>
    </source>
</evidence>
<reference evidence="16 17" key="1">
    <citation type="submission" date="2019-02" db="EMBL/GenBank/DDBJ databases">
        <authorList>
            <person name="Manzano-Marin A."/>
            <person name="Manzano-Marin A."/>
        </authorList>
    </citation>
    <scope>NUCLEOTIDE SEQUENCE [LARGE SCALE GENOMIC DNA]</scope>
    <source>
        <strain evidence="16 17">ErCisplendens/pseudotsugae</strain>
    </source>
</reference>
<evidence type="ECO:0000313" key="16">
    <source>
        <dbReference type="EMBL" id="VFP80276.1"/>
    </source>
</evidence>
<evidence type="ECO:0000259" key="15">
    <source>
        <dbReference type="SMART" id="SM00563"/>
    </source>
</evidence>
<keyword evidence="14" id="KW-0443">Lipid metabolism</keyword>
<accession>A0A451D3P7</accession>
<dbReference type="GO" id="GO:0005886">
    <property type="term" value="C:plasma membrane"/>
    <property type="evidence" value="ECO:0007669"/>
    <property type="project" value="UniProtKB-SubCell"/>
</dbReference>
<keyword evidence="10 14" id="KW-0594">Phospholipid biosynthesis</keyword>
<keyword evidence="8 14" id="KW-0808">Transferase</keyword>
<keyword evidence="12 14" id="KW-0012">Acyltransferase</keyword>
<keyword evidence="9 14" id="KW-0472">Membrane</keyword>
<dbReference type="InterPro" id="IPR002123">
    <property type="entry name" value="Plipid/glycerol_acylTrfase"/>
</dbReference>
<dbReference type="EMBL" id="LR217705">
    <property type="protein sequence ID" value="VFP80276.1"/>
    <property type="molecule type" value="Genomic_DNA"/>
</dbReference>
<dbReference type="Pfam" id="PF01553">
    <property type="entry name" value="Acyltransferase"/>
    <property type="match status" value="1"/>
</dbReference>
<dbReference type="Proteomes" id="UP000294338">
    <property type="component" value="Chromosome 1"/>
</dbReference>
<organism evidence="16 17">
    <name type="scientific">Candidatus Erwinia haradaeae</name>
    <dbReference type="NCBI Taxonomy" id="1922217"/>
    <lineage>
        <taxon>Bacteria</taxon>
        <taxon>Pseudomonadati</taxon>
        <taxon>Pseudomonadota</taxon>
        <taxon>Gammaproteobacteria</taxon>
        <taxon>Enterobacterales</taxon>
        <taxon>Erwiniaceae</taxon>
        <taxon>Erwinia</taxon>
    </lineage>
</organism>
<dbReference type="SMART" id="SM00563">
    <property type="entry name" value="PlsC"/>
    <property type="match status" value="1"/>
</dbReference>
<comment type="similarity">
    <text evidence="4 14">Belongs to the GPAT/DAPAT family.</text>
</comment>
<dbReference type="InterPro" id="IPR045520">
    <property type="entry name" value="GPAT/DHAPAT_C"/>
</dbReference>
<evidence type="ECO:0000256" key="6">
    <source>
        <dbReference type="ARBA" id="ARBA00013432"/>
    </source>
</evidence>
<comment type="pathway">
    <text evidence="2 14">Phospholipid metabolism; CDP-diacylglycerol biosynthesis; CDP-diacylglycerol from sn-glycerol 3-phosphate: step 1/3.</text>
</comment>
<dbReference type="GO" id="GO:0004366">
    <property type="term" value="F:glycerol-3-phosphate O-acyltransferase activity"/>
    <property type="evidence" value="ECO:0007669"/>
    <property type="project" value="UniProtKB-UniRule"/>
</dbReference>
<evidence type="ECO:0000256" key="2">
    <source>
        <dbReference type="ARBA" id="ARBA00004765"/>
    </source>
</evidence>
<evidence type="ECO:0000256" key="8">
    <source>
        <dbReference type="ARBA" id="ARBA00022679"/>
    </source>
</evidence>
<sequence length="811" mass="94045">MFIGGIINNFLLKILIKIFVKSRAISANLESIVNFDRESNIIYILPDKSQTDLITLQNYCQKAGLSDPLSPIEIAGNLLPHYVFLQDSVNFRSEIIYNLQLVELLNLILELHQRDSKLNMHIVFVSIIFERPPSRNYFGKNKIINYNWFSKINKLLKVCCLGRDSCIYFSSIISIRDIQTQYGSNKKIFSKLIRIARIHFIRQGRVETSSQMLTRSNLLVILLQSKVIKKAIAEEASSKRISHQKAQKNTITLIQEISANFSYIAIYLTDRIMRWSLGKLYQDINVRGSRRILDMAYKGHAIVYLPCHRSHMDYLLISYILYHQGLTLPYIAAGINLNFWPIGKIFRYLGAFFIRRTFNGNKLYSTIVREYVSQLFFNGYPVEYFIEGGRSRTGYLRPPKTGILLMTLQAMLRKNQRVITIIPIYIGYEHVIEVESYSNELAGAIKEKEGLFSILRALKNLRNFGQSYVNFGEPLSLIKYLDKKIPEWRKSIDPIKTQHPVWLTSAVHDIAKHIMIRINNAAAINAINLCVMALIGSDQYTLPRQQLTQHLNCYLQLLRNVPYSSDATVPRVTAEKLLEHALSMNQFEVKKNTMDDVVILPKNKVKFLLYYRNNIHHMFIIPALISAILIKNRRIDCRELYYQVSMVYPILESELFLHWSQDELPGLLDALVSEMERQGLLKKEKSSISLKEDFFYILQLLATGAQEALQRYTIISAILIENPTITRKMISDKSCLIAQRLSVLYGTHVLEFFDKTMFNTLIFTIRHKGYMQESKDLQCAKDQHLTNIYKILSNLIPQDIRITIERFVVDR</sequence>
<dbReference type="GO" id="GO:0016024">
    <property type="term" value="P:CDP-diacylglycerol biosynthetic process"/>
    <property type="evidence" value="ECO:0007669"/>
    <property type="project" value="UniProtKB-UniRule"/>
</dbReference>
<dbReference type="InterPro" id="IPR041728">
    <property type="entry name" value="GPAT/DHAPAT_LPLAT"/>
</dbReference>
<dbReference type="PANTHER" id="PTHR12563">
    <property type="entry name" value="GLYCEROL-3-PHOSPHATE ACYLTRANSFERASE"/>
    <property type="match status" value="1"/>
</dbReference>
<comment type="subcellular location">
    <subcellularLocation>
        <location evidence="1 14">Cell membrane</location>
        <topology evidence="1 14">Peripheral membrane protein</topology>
        <orientation evidence="1 14">Cytoplasmic side</orientation>
    </subcellularLocation>
</comment>
<dbReference type="UniPathway" id="UPA00557">
    <property type="reaction ID" value="UER00612"/>
</dbReference>
<feature type="domain" description="Phospholipid/glycerol acyltransferase" evidence="15">
    <location>
        <begin position="302"/>
        <end position="429"/>
    </location>
</feature>
<dbReference type="NCBIfam" id="TIGR03703">
    <property type="entry name" value="plsB"/>
    <property type="match status" value="1"/>
</dbReference>
<comment type="pathway">
    <text evidence="3">Lipid metabolism.</text>
</comment>
<dbReference type="CDD" id="cd07993">
    <property type="entry name" value="LPLAT_DHAPAT-like"/>
    <property type="match status" value="1"/>
</dbReference>
<feature type="short sequence motif" description="HXXXXD motif" evidence="14">
    <location>
        <begin position="307"/>
        <end position="312"/>
    </location>
</feature>
<dbReference type="EC" id="2.3.1.15" evidence="5 14"/>
<dbReference type="PIRSF" id="PIRSF500064">
    <property type="entry name" value="GPAT"/>
    <property type="match status" value="1"/>
</dbReference>
<dbReference type="AlphaFoldDB" id="A0A451D3P7"/>
<evidence type="ECO:0000256" key="12">
    <source>
        <dbReference type="ARBA" id="ARBA00023315"/>
    </source>
</evidence>
<keyword evidence="7 14" id="KW-1003">Cell membrane</keyword>
<comment type="domain">
    <text evidence="14">The HXXXXD motif is essential for acyltransferase activity and may constitute the binding site for the phosphate moiety of the glycerol-3-phosphate.</text>
</comment>
<evidence type="ECO:0000313" key="17">
    <source>
        <dbReference type="Proteomes" id="UP000294338"/>
    </source>
</evidence>
<protein>
    <recommendedName>
        <fullName evidence="6 14">Glycerol-3-phosphate acyltransferase</fullName>
        <shortName evidence="14">GPAT</shortName>
        <ecNumber evidence="5 14">2.3.1.15</ecNumber>
    </recommendedName>
</protein>
<dbReference type="RefSeq" id="WP_197094979.1">
    <property type="nucleotide sequence ID" value="NZ_LR217705.1"/>
</dbReference>
<evidence type="ECO:0000256" key="13">
    <source>
        <dbReference type="ARBA" id="ARBA00048427"/>
    </source>
</evidence>
<dbReference type="PANTHER" id="PTHR12563:SF17">
    <property type="entry name" value="DIHYDROXYACETONE PHOSPHATE ACYLTRANSFERASE"/>
    <property type="match status" value="1"/>
</dbReference>
<evidence type="ECO:0000256" key="11">
    <source>
        <dbReference type="ARBA" id="ARBA00023264"/>
    </source>
</evidence>
<dbReference type="PIRSF" id="PIRSF000437">
    <property type="entry name" value="GPAT_DHAPAT"/>
    <property type="match status" value="1"/>
</dbReference>
<dbReference type="InterPro" id="IPR028354">
    <property type="entry name" value="GPAT_PlsB"/>
</dbReference>
<evidence type="ECO:0000256" key="7">
    <source>
        <dbReference type="ARBA" id="ARBA00022475"/>
    </source>
</evidence>
<evidence type="ECO:0000256" key="1">
    <source>
        <dbReference type="ARBA" id="ARBA00004413"/>
    </source>
</evidence>
<comment type="catalytic activity">
    <reaction evidence="13 14">
        <text>sn-glycerol 3-phosphate + an acyl-CoA = a 1-acyl-sn-glycero-3-phosphate + CoA</text>
        <dbReference type="Rhea" id="RHEA:15325"/>
        <dbReference type="ChEBI" id="CHEBI:57287"/>
        <dbReference type="ChEBI" id="CHEBI:57597"/>
        <dbReference type="ChEBI" id="CHEBI:57970"/>
        <dbReference type="ChEBI" id="CHEBI:58342"/>
        <dbReference type="EC" id="2.3.1.15"/>
    </reaction>
</comment>
<evidence type="ECO:0000256" key="14">
    <source>
        <dbReference type="HAMAP-Rule" id="MF_00393"/>
    </source>
</evidence>
<dbReference type="InterPro" id="IPR022284">
    <property type="entry name" value="GPAT/DHAPAT"/>
</dbReference>
<dbReference type="HAMAP" id="MF_00393">
    <property type="entry name" value="Glyc3P_acyltrans"/>
    <property type="match status" value="1"/>
</dbReference>
<evidence type="ECO:0000256" key="10">
    <source>
        <dbReference type="ARBA" id="ARBA00023209"/>
    </source>
</evidence>
<keyword evidence="14" id="KW-0444">Lipid biosynthesis</keyword>
<evidence type="ECO:0000256" key="9">
    <source>
        <dbReference type="ARBA" id="ARBA00023136"/>
    </source>
</evidence>